<dbReference type="Pfam" id="PF00571">
    <property type="entry name" value="CBS"/>
    <property type="match status" value="2"/>
</dbReference>
<dbReference type="EMBL" id="PIPJ01000001">
    <property type="protein sequence ID" value="RUO23658.1"/>
    <property type="molecule type" value="Genomic_DNA"/>
</dbReference>
<dbReference type="Pfam" id="PF03445">
    <property type="entry name" value="DUF294"/>
    <property type="match status" value="1"/>
</dbReference>
<dbReference type="OrthoDB" id="9808528at2"/>
<comment type="caution">
    <text evidence="5">The sequence shown here is derived from an EMBL/GenBank/DDBJ whole genome shotgun (WGS) entry which is preliminary data.</text>
</comment>
<organism evidence="5 6">
    <name type="scientific">Aliidiomarina iranensis</name>
    <dbReference type="NCBI Taxonomy" id="1434071"/>
    <lineage>
        <taxon>Bacteria</taxon>
        <taxon>Pseudomonadati</taxon>
        <taxon>Pseudomonadota</taxon>
        <taxon>Gammaproteobacteria</taxon>
        <taxon>Alteromonadales</taxon>
        <taxon>Idiomarinaceae</taxon>
        <taxon>Aliidiomarina</taxon>
    </lineage>
</organism>
<sequence length="613" mass="69037">MASVSADTREFLANTPPFDSLPPEHLQYAAEQMQAMYVCQDNRHDIMQPDTHQLYLVRSGAYDLVDKENQHLDRLEPGDLFGFPSLLTGRPITNKLQVIADGIIWIWPETAFNELRRQSQAFERYFVNAHGQRLLSEQGKSQGADWSEKTIGSVIERKPIQITSTASIRSAAQLMAAERVSCLLVVDEQQLRGILTDRDLRNRVVAVGVNFDVAVAAVMTPMPAIVHARDSLFDALTIMGQANIHHLPVLDDNEVPIGVLTNTDLMQQQRSEPVLLINALFKANSRTALIEEANKIPDYLRSFASRVKDIGIVGRLLTSLTDGITRKLIRLYEQEHGSAPCTYVWLAFGSQARGDQTLGSDQDNALLLPDEITDGQRQWFADMSVYVCEGLAECGIRLCPGNIMAMNPDLQKNRLEWREKFLQWIRSPTPKAIMHCMIFFDSRPVAGSHQLYRQHREDVAKLAKQDMFLAAIARHIGELNVPLGLFNRFRTKTEGDFEYIDIKKQAVAILNDIVRLYSLANGLTVPSTPARLEQLKGTSSLSNRDNQNLLEAWQFLTGLRLSAQMYRTEDSKIPSNSVDPEALSTMQRRQLKAAFKVIKDAQQGVSFKFGRNM</sequence>
<dbReference type="AlphaFoldDB" id="A0A432W381"/>
<dbReference type="SUPFAM" id="SSF51206">
    <property type="entry name" value="cAMP-binding domain-like"/>
    <property type="match status" value="1"/>
</dbReference>
<accession>A0A432W381</accession>
<dbReference type="InterPro" id="IPR000595">
    <property type="entry name" value="cNMP-bd_dom"/>
</dbReference>
<keyword evidence="6" id="KW-1185">Reference proteome</keyword>
<dbReference type="InterPro" id="IPR005105">
    <property type="entry name" value="GlnD_Uridyltrans_N"/>
</dbReference>
<feature type="domain" description="CBS" evidence="4">
    <location>
        <begin position="219"/>
        <end position="276"/>
    </location>
</feature>
<gene>
    <name evidence="5" type="ORF">CWE08_03155</name>
</gene>
<reference evidence="6" key="1">
    <citation type="journal article" date="2018" name="Front. Microbiol.">
        <title>Genome-Based Analysis Reveals the Taxonomy and Diversity of the Family Idiomarinaceae.</title>
        <authorList>
            <person name="Liu Y."/>
            <person name="Lai Q."/>
            <person name="Shao Z."/>
        </authorList>
    </citation>
    <scope>NUCLEOTIDE SEQUENCE [LARGE SCALE GENOMIC DNA]</scope>
    <source>
        <strain evidence="6">GBPy7</strain>
    </source>
</reference>
<protein>
    <recommendedName>
        <fullName evidence="7">Signal transduction protein</fullName>
    </recommendedName>
</protein>
<dbReference type="PROSITE" id="PS50042">
    <property type="entry name" value="CNMP_BINDING_3"/>
    <property type="match status" value="1"/>
</dbReference>
<feature type="domain" description="Cyclic nucleotide-binding" evidence="3">
    <location>
        <begin position="54"/>
        <end position="115"/>
    </location>
</feature>
<evidence type="ECO:0000313" key="6">
    <source>
        <dbReference type="Proteomes" id="UP000288395"/>
    </source>
</evidence>
<feature type="domain" description="CBS" evidence="4">
    <location>
        <begin position="155"/>
        <end position="213"/>
    </location>
</feature>
<dbReference type="CDD" id="cd00038">
    <property type="entry name" value="CAP_ED"/>
    <property type="match status" value="1"/>
</dbReference>
<dbReference type="SMART" id="SM00116">
    <property type="entry name" value="CBS"/>
    <property type="match status" value="2"/>
</dbReference>
<dbReference type="PROSITE" id="PS51371">
    <property type="entry name" value="CBS"/>
    <property type="match status" value="2"/>
</dbReference>
<dbReference type="SUPFAM" id="SSF54631">
    <property type="entry name" value="CBS-domain pair"/>
    <property type="match status" value="1"/>
</dbReference>
<evidence type="ECO:0008006" key="7">
    <source>
        <dbReference type="Google" id="ProtNLM"/>
    </source>
</evidence>
<dbReference type="CDD" id="cd04587">
    <property type="entry name" value="CBS_pair_CAP-ED_NT_Pol-beta-like_DUF294_assoc"/>
    <property type="match status" value="1"/>
</dbReference>
<dbReference type="Pfam" id="PF00027">
    <property type="entry name" value="cNMP_binding"/>
    <property type="match status" value="1"/>
</dbReference>
<evidence type="ECO:0000256" key="2">
    <source>
        <dbReference type="PROSITE-ProRule" id="PRU00703"/>
    </source>
</evidence>
<keyword evidence="1" id="KW-0677">Repeat</keyword>
<dbReference type="Proteomes" id="UP000288395">
    <property type="component" value="Unassembled WGS sequence"/>
</dbReference>
<dbReference type="CDD" id="cd05401">
    <property type="entry name" value="NT_GlnE_GlnD_like"/>
    <property type="match status" value="1"/>
</dbReference>
<keyword evidence="2" id="KW-0129">CBS domain</keyword>
<proteinExistence type="predicted"/>
<dbReference type="InterPro" id="IPR018490">
    <property type="entry name" value="cNMP-bd_dom_sf"/>
</dbReference>
<dbReference type="InterPro" id="IPR046342">
    <property type="entry name" value="CBS_dom_sf"/>
</dbReference>
<dbReference type="GO" id="GO:0008773">
    <property type="term" value="F:[protein-PII] uridylyltransferase activity"/>
    <property type="evidence" value="ECO:0007669"/>
    <property type="project" value="InterPro"/>
</dbReference>
<dbReference type="PANTHER" id="PTHR48108">
    <property type="entry name" value="CBS DOMAIN-CONTAINING PROTEIN CBSX2, CHLOROPLASTIC"/>
    <property type="match status" value="1"/>
</dbReference>
<evidence type="ECO:0000313" key="5">
    <source>
        <dbReference type="EMBL" id="RUO23658.1"/>
    </source>
</evidence>
<evidence type="ECO:0000256" key="1">
    <source>
        <dbReference type="ARBA" id="ARBA00022737"/>
    </source>
</evidence>
<dbReference type="PANTHER" id="PTHR48108:SF31">
    <property type="entry name" value="CBS DOMAIN AND CYCLIC NUCLEOTIDE-REGULATED NUCLEOTIDYLTRANSFERASE"/>
    <property type="match status" value="1"/>
</dbReference>
<dbReference type="InterPro" id="IPR000644">
    <property type="entry name" value="CBS_dom"/>
</dbReference>
<dbReference type="InterPro" id="IPR018821">
    <property type="entry name" value="DUF294_put_nucleoTrafse_sb-bd"/>
</dbReference>
<dbReference type="InterPro" id="IPR051462">
    <property type="entry name" value="CBS_domain-containing"/>
</dbReference>
<dbReference type="Pfam" id="PF10335">
    <property type="entry name" value="DUF294_C"/>
    <property type="match status" value="1"/>
</dbReference>
<dbReference type="RefSeq" id="WP_126765491.1">
    <property type="nucleotide sequence ID" value="NZ_PIPJ01000001.1"/>
</dbReference>
<dbReference type="SMART" id="SM00100">
    <property type="entry name" value="cNMP"/>
    <property type="match status" value="1"/>
</dbReference>
<dbReference type="Gene3D" id="2.60.120.10">
    <property type="entry name" value="Jelly Rolls"/>
    <property type="match status" value="1"/>
</dbReference>
<evidence type="ECO:0000259" key="4">
    <source>
        <dbReference type="PROSITE" id="PS51371"/>
    </source>
</evidence>
<name>A0A432W381_9GAMM</name>
<evidence type="ECO:0000259" key="3">
    <source>
        <dbReference type="PROSITE" id="PS50042"/>
    </source>
</evidence>
<dbReference type="Gene3D" id="3.10.580.10">
    <property type="entry name" value="CBS-domain"/>
    <property type="match status" value="1"/>
</dbReference>
<dbReference type="InterPro" id="IPR014710">
    <property type="entry name" value="RmlC-like_jellyroll"/>
</dbReference>